<accession>A0A1Q8YGE5</accession>
<dbReference type="Proteomes" id="UP000185911">
    <property type="component" value="Unassembled WGS sequence"/>
</dbReference>
<comment type="caution">
    <text evidence="2">The sequence shown here is derived from an EMBL/GenBank/DDBJ whole genome shotgun (WGS) entry which is preliminary data.</text>
</comment>
<evidence type="ECO:0000313" key="2">
    <source>
        <dbReference type="EMBL" id="OLP07056.1"/>
    </source>
</evidence>
<dbReference type="InterPro" id="IPR012296">
    <property type="entry name" value="Nuclease_put_TT1808"/>
</dbReference>
<gene>
    <name evidence="2" type="ORF">BLL52_1807</name>
</gene>
<dbReference type="PANTHER" id="PTHR36558">
    <property type="entry name" value="GLR1098 PROTEIN"/>
    <property type="match status" value="1"/>
</dbReference>
<dbReference type="Gene3D" id="3.90.1570.10">
    <property type="entry name" value="tt1808, chain A"/>
    <property type="match status" value="1"/>
</dbReference>
<feature type="domain" description="Putative restriction endonuclease" evidence="1">
    <location>
        <begin position="15"/>
        <end position="188"/>
    </location>
</feature>
<reference evidence="2 3" key="1">
    <citation type="submission" date="2017-01" db="EMBL/GenBank/DDBJ databases">
        <title>Genome sequence of Rhodoferax antarcticus ANT.BR, a psychrophilic purple nonsulfur bacterium from an Antarctic microbial mat.</title>
        <authorList>
            <person name="Baker J."/>
            <person name="Riester C."/>
            <person name="Skinner B."/>
            <person name="Newell A."/>
            <person name="Swingley W."/>
            <person name="Madigan M."/>
            <person name="Jung D."/>
            <person name="Asao M."/>
            <person name="Chen M."/>
            <person name="Loughlin P."/>
            <person name="Pan H."/>
            <person name="Lin S."/>
            <person name="Li N."/>
            <person name="Shaw J."/>
            <person name="Prado M."/>
            <person name="Sherman C."/>
            <person name="Li X."/>
            <person name="Tang J."/>
            <person name="Blankenship R."/>
            <person name="Zhao T."/>
            <person name="Touchman J."/>
            <person name="Sattley M."/>
        </authorList>
    </citation>
    <scope>NUCLEOTIDE SEQUENCE [LARGE SCALE GENOMIC DNA]</scope>
    <source>
        <strain evidence="2 3">ANT.BR</strain>
    </source>
</reference>
<dbReference type="STRING" id="81479.RA876_03385"/>
<dbReference type="CDD" id="cd06260">
    <property type="entry name" value="DUF820-like"/>
    <property type="match status" value="1"/>
</dbReference>
<keyword evidence="3" id="KW-1185">Reference proteome</keyword>
<dbReference type="InterPro" id="IPR011335">
    <property type="entry name" value="Restrct_endonuc-II-like"/>
</dbReference>
<dbReference type="SUPFAM" id="SSF52980">
    <property type="entry name" value="Restriction endonuclease-like"/>
    <property type="match status" value="1"/>
</dbReference>
<dbReference type="InterPro" id="IPR008538">
    <property type="entry name" value="Uma2"/>
</dbReference>
<dbReference type="Pfam" id="PF05685">
    <property type="entry name" value="Uma2"/>
    <property type="match status" value="1"/>
</dbReference>
<protein>
    <recommendedName>
        <fullName evidence="1">Putative restriction endonuclease domain-containing protein</fullName>
    </recommendedName>
</protein>
<evidence type="ECO:0000313" key="3">
    <source>
        <dbReference type="Proteomes" id="UP000185911"/>
    </source>
</evidence>
<dbReference type="PANTHER" id="PTHR36558:SF1">
    <property type="entry name" value="RESTRICTION ENDONUCLEASE DOMAIN-CONTAINING PROTEIN-RELATED"/>
    <property type="match status" value="1"/>
</dbReference>
<organism evidence="2 3">
    <name type="scientific">Rhodoferax antarcticus ANT.BR</name>
    <dbReference type="NCBI Taxonomy" id="1111071"/>
    <lineage>
        <taxon>Bacteria</taxon>
        <taxon>Pseudomonadati</taxon>
        <taxon>Pseudomonadota</taxon>
        <taxon>Betaproteobacteria</taxon>
        <taxon>Burkholderiales</taxon>
        <taxon>Comamonadaceae</taxon>
        <taxon>Rhodoferax</taxon>
    </lineage>
</organism>
<sequence length="201" mass="22353">MGLPRRHRENGFTYADYLNWPEGERWELIDGQAYAMSPAPSNFHQLIVGELFRCIANYFLGKPCRPFVAPFDVRLPVSGPANAQIDTVVQPDISVVCKPEQLKDNHGCLGAPDWVIEVLSPSTAVYDQSTKRALYERHGVAEYWLVHPGDRSVTIYRMDSGAYAKPSVFGLEDECGPSAFPDLRITVAAVFNDLPPLEANA</sequence>
<name>A0A1Q8YGE5_9BURK</name>
<dbReference type="RefSeq" id="WP_075586172.1">
    <property type="nucleotide sequence ID" value="NZ_MSYM01000011.1"/>
</dbReference>
<evidence type="ECO:0000259" key="1">
    <source>
        <dbReference type="Pfam" id="PF05685"/>
    </source>
</evidence>
<dbReference type="EMBL" id="MSYM01000011">
    <property type="protein sequence ID" value="OLP07056.1"/>
    <property type="molecule type" value="Genomic_DNA"/>
</dbReference>
<proteinExistence type="predicted"/>
<dbReference type="AlphaFoldDB" id="A0A1Q8YGE5"/>